<evidence type="ECO:0000313" key="1">
    <source>
        <dbReference type="EMBL" id="MFG6109548.1"/>
    </source>
</evidence>
<reference evidence="1 2" key="1">
    <citation type="submission" date="2024-09" db="EMBL/GenBank/DDBJ databases">
        <authorList>
            <consortium name="All-Russian atlas of soil microorganisms"/>
            <consortium name="as a basis for the search for new antimicrobial producers and enzymes with unique properties"/>
            <person name="Sokolova E.A."/>
            <person name="Voronina E.N."/>
        </authorList>
    </citation>
    <scope>NUCLEOTIDE SEQUENCE [LARGE SCALE GENOMIC DNA]</scope>
    <source>
        <strain evidence="1 2">AF-22b-331.1</strain>
    </source>
</reference>
<organism evidence="1 2">
    <name type="scientific">Stenotrophomonas nematodicola</name>
    <dbReference type="NCBI Taxonomy" id="2656746"/>
    <lineage>
        <taxon>Bacteria</taxon>
        <taxon>Pseudomonadati</taxon>
        <taxon>Pseudomonadota</taxon>
        <taxon>Gammaproteobacteria</taxon>
        <taxon>Lysobacterales</taxon>
        <taxon>Lysobacteraceae</taxon>
        <taxon>Stenotrophomonas</taxon>
    </lineage>
</organism>
<accession>A0ABW7CX64</accession>
<keyword evidence="2" id="KW-1185">Reference proteome</keyword>
<dbReference type="RefSeq" id="WP_394163232.1">
    <property type="nucleotide sequence ID" value="NZ_JBHGCJ010000006.1"/>
</dbReference>
<evidence type="ECO:0008006" key="3">
    <source>
        <dbReference type="Google" id="ProtNLM"/>
    </source>
</evidence>
<name>A0ABW7CX64_9GAMM</name>
<proteinExistence type="predicted"/>
<evidence type="ECO:0000313" key="2">
    <source>
        <dbReference type="Proteomes" id="UP001605261"/>
    </source>
</evidence>
<dbReference type="EMBL" id="JBHGCJ010000006">
    <property type="protein sequence ID" value="MFG6109548.1"/>
    <property type="molecule type" value="Genomic_DNA"/>
</dbReference>
<comment type="caution">
    <text evidence="1">The sequence shown here is derived from an EMBL/GenBank/DDBJ whole genome shotgun (WGS) entry which is preliminary data.</text>
</comment>
<dbReference type="Proteomes" id="UP001605261">
    <property type="component" value="Unassembled WGS sequence"/>
</dbReference>
<sequence>MAMQRNRSLRPAPVAGRHLDDGHGLWRYADRIAVRCHRCAAPGWVVRSSRTARFRCLSCSVALQDGNNCGCAVCGPGTWVGPVRYSGQRPCGYCGHQWVRAQAHRAAASPPLTTLAAHCAQCGRSSEVSVSGSPLRDAESNDPYFGLPLLLVTRTRAGLLWAYNQAHLQALHDYAAAPLRERAGVANGSMFSRLPQWMKLARNRALLQKATARLIAQANAVRQVPTVGRQASPPTATRPA</sequence>
<protein>
    <recommendedName>
        <fullName evidence="3">Replication restart DNA helicase PriA</fullName>
    </recommendedName>
</protein>
<gene>
    <name evidence="1" type="ORF">ACEU0G_003561</name>
</gene>